<feature type="domain" description="Bacterial bifunctional deaminase-reductase C-terminal" evidence="1">
    <location>
        <begin position="3"/>
        <end position="179"/>
    </location>
</feature>
<dbReference type="RefSeq" id="WP_112573522.1">
    <property type="nucleotide sequence ID" value="NZ_CP043450.1"/>
</dbReference>
<dbReference type="Pfam" id="PF01872">
    <property type="entry name" value="RibD_C"/>
    <property type="match status" value="1"/>
</dbReference>
<gene>
    <name evidence="2" type="ORF">DEO27_000285</name>
</gene>
<dbReference type="Gene3D" id="3.40.430.10">
    <property type="entry name" value="Dihydrofolate Reductase, subunit A"/>
    <property type="match status" value="1"/>
</dbReference>
<dbReference type="AlphaFoldDB" id="A0A5C1HST4"/>
<evidence type="ECO:0000259" key="1">
    <source>
        <dbReference type="Pfam" id="PF01872"/>
    </source>
</evidence>
<dbReference type="Proteomes" id="UP000251402">
    <property type="component" value="Chromosome"/>
</dbReference>
<dbReference type="GO" id="GO:0009231">
    <property type="term" value="P:riboflavin biosynthetic process"/>
    <property type="evidence" value="ECO:0007669"/>
    <property type="project" value="InterPro"/>
</dbReference>
<dbReference type="PANTHER" id="PTHR38011">
    <property type="entry name" value="DIHYDROFOLATE REDUCTASE FAMILY PROTEIN (AFU_ORTHOLOGUE AFUA_8G06820)"/>
    <property type="match status" value="1"/>
</dbReference>
<dbReference type="GO" id="GO:0008703">
    <property type="term" value="F:5-amino-6-(5-phosphoribosylamino)uracil reductase activity"/>
    <property type="evidence" value="ECO:0007669"/>
    <property type="project" value="InterPro"/>
</dbReference>
<evidence type="ECO:0000313" key="3">
    <source>
        <dbReference type="Proteomes" id="UP000251402"/>
    </source>
</evidence>
<sequence length="188" mass="20320">MRKLKLQIQISIDGFAAGPNGENDWVFLSGGDEAGLQKIVDLADSSDTLLLGSKLAKSGFMEHWQNVADNQPDGPQRTLGQLIVNMRKVVFSSTETAVNGANVEVENGDLATVVKALKNQAGKDILVYGGIDFVSSLISLNLIDEYFIFTCPVAIGSGLSIFKERKILKLESSVAYNNGKVLNKYLPV</sequence>
<dbReference type="EMBL" id="CP043450">
    <property type="protein sequence ID" value="QEM08523.1"/>
    <property type="molecule type" value="Genomic_DNA"/>
</dbReference>
<organism evidence="2 3">
    <name type="scientific">Mucilaginibacter rubeus</name>
    <dbReference type="NCBI Taxonomy" id="2027860"/>
    <lineage>
        <taxon>Bacteria</taxon>
        <taxon>Pseudomonadati</taxon>
        <taxon>Bacteroidota</taxon>
        <taxon>Sphingobacteriia</taxon>
        <taxon>Sphingobacteriales</taxon>
        <taxon>Sphingobacteriaceae</taxon>
        <taxon>Mucilaginibacter</taxon>
    </lineage>
</organism>
<dbReference type="InterPro" id="IPR050765">
    <property type="entry name" value="Riboflavin_Biosynth_HTPR"/>
</dbReference>
<reference evidence="2" key="1">
    <citation type="submission" date="2019-08" db="EMBL/GenBank/DDBJ databases">
        <title>Comparative genome analysis confer to the adaptation heavy metal polluted environment.</title>
        <authorList>
            <person name="Li Y."/>
        </authorList>
    </citation>
    <scope>NUCLEOTIDE SEQUENCE [LARGE SCALE GENOMIC DNA]</scope>
    <source>
        <strain evidence="2">P1</strain>
    </source>
</reference>
<dbReference type="InterPro" id="IPR002734">
    <property type="entry name" value="RibDG_C"/>
</dbReference>
<accession>A0A5C1HST4</accession>
<dbReference type="OrthoDB" id="195113at2"/>
<name>A0A5C1HST4_9SPHI</name>
<dbReference type="PANTHER" id="PTHR38011:SF11">
    <property type="entry name" value="2,5-DIAMINO-6-RIBOSYLAMINO-4(3H)-PYRIMIDINONE 5'-PHOSPHATE REDUCTASE"/>
    <property type="match status" value="1"/>
</dbReference>
<evidence type="ECO:0000313" key="2">
    <source>
        <dbReference type="EMBL" id="QEM08523.1"/>
    </source>
</evidence>
<keyword evidence="3" id="KW-1185">Reference proteome</keyword>
<dbReference type="SUPFAM" id="SSF53597">
    <property type="entry name" value="Dihydrofolate reductase-like"/>
    <property type="match status" value="1"/>
</dbReference>
<proteinExistence type="predicted"/>
<protein>
    <submittedName>
        <fullName evidence="2">Dihydrofolate reductase family protein</fullName>
    </submittedName>
</protein>
<dbReference type="KEGG" id="mrub:DEO27_000285"/>
<dbReference type="InterPro" id="IPR024072">
    <property type="entry name" value="DHFR-like_dom_sf"/>
</dbReference>